<dbReference type="Proteomes" id="UP000001514">
    <property type="component" value="Unassembled WGS sequence"/>
</dbReference>
<sequence length="50" mass="5643">EAEYMAVDAAIKEVLWPTRLLEDLGETQQAPTQLLNNNTASPQSWSPWDN</sequence>
<organism evidence="3">
    <name type="scientific">Selaginella moellendorffii</name>
    <name type="common">Spikemoss</name>
    <dbReference type="NCBI Taxonomy" id="88036"/>
    <lineage>
        <taxon>Eukaryota</taxon>
        <taxon>Viridiplantae</taxon>
        <taxon>Streptophyta</taxon>
        <taxon>Embryophyta</taxon>
        <taxon>Tracheophyta</taxon>
        <taxon>Lycopodiopsida</taxon>
        <taxon>Selaginellales</taxon>
        <taxon>Selaginellaceae</taxon>
        <taxon>Selaginella</taxon>
    </lineage>
</organism>
<protein>
    <submittedName>
        <fullName evidence="2">Uncharacterized protein</fullName>
    </submittedName>
</protein>
<evidence type="ECO:0000313" key="2">
    <source>
        <dbReference type="EMBL" id="EFJ09516.1"/>
    </source>
</evidence>
<keyword evidence="3" id="KW-1185">Reference proteome</keyword>
<feature type="non-terminal residue" evidence="2">
    <location>
        <position position="1"/>
    </location>
</feature>
<proteinExistence type="predicted"/>
<reference evidence="2 3" key="1">
    <citation type="journal article" date="2011" name="Science">
        <title>The Selaginella genome identifies genetic changes associated with the evolution of vascular plants.</title>
        <authorList>
            <person name="Banks J.A."/>
            <person name="Nishiyama T."/>
            <person name="Hasebe M."/>
            <person name="Bowman J.L."/>
            <person name="Gribskov M."/>
            <person name="dePamphilis C."/>
            <person name="Albert V.A."/>
            <person name="Aono N."/>
            <person name="Aoyama T."/>
            <person name="Ambrose B.A."/>
            <person name="Ashton N.W."/>
            <person name="Axtell M.J."/>
            <person name="Barker E."/>
            <person name="Barker M.S."/>
            <person name="Bennetzen J.L."/>
            <person name="Bonawitz N.D."/>
            <person name="Chapple C."/>
            <person name="Cheng C."/>
            <person name="Correa L.G."/>
            <person name="Dacre M."/>
            <person name="DeBarry J."/>
            <person name="Dreyer I."/>
            <person name="Elias M."/>
            <person name="Engstrom E.M."/>
            <person name="Estelle M."/>
            <person name="Feng L."/>
            <person name="Finet C."/>
            <person name="Floyd S.K."/>
            <person name="Frommer W.B."/>
            <person name="Fujita T."/>
            <person name="Gramzow L."/>
            <person name="Gutensohn M."/>
            <person name="Harholt J."/>
            <person name="Hattori M."/>
            <person name="Heyl A."/>
            <person name="Hirai T."/>
            <person name="Hiwatashi Y."/>
            <person name="Ishikawa M."/>
            <person name="Iwata M."/>
            <person name="Karol K.G."/>
            <person name="Koehler B."/>
            <person name="Kolukisaoglu U."/>
            <person name="Kubo M."/>
            <person name="Kurata T."/>
            <person name="Lalonde S."/>
            <person name="Li K."/>
            <person name="Li Y."/>
            <person name="Litt A."/>
            <person name="Lyons E."/>
            <person name="Manning G."/>
            <person name="Maruyama T."/>
            <person name="Michael T.P."/>
            <person name="Mikami K."/>
            <person name="Miyazaki S."/>
            <person name="Morinaga S."/>
            <person name="Murata T."/>
            <person name="Mueller-Roeber B."/>
            <person name="Nelson D.R."/>
            <person name="Obara M."/>
            <person name="Oguri Y."/>
            <person name="Olmstead R.G."/>
            <person name="Onodera N."/>
            <person name="Petersen B.L."/>
            <person name="Pils B."/>
            <person name="Prigge M."/>
            <person name="Rensing S.A."/>
            <person name="Riano-Pachon D.M."/>
            <person name="Roberts A.W."/>
            <person name="Sato Y."/>
            <person name="Scheller H.V."/>
            <person name="Schulz B."/>
            <person name="Schulz C."/>
            <person name="Shakirov E.V."/>
            <person name="Shibagaki N."/>
            <person name="Shinohara N."/>
            <person name="Shippen D.E."/>
            <person name="Soerensen I."/>
            <person name="Sotooka R."/>
            <person name="Sugimoto N."/>
            <person name="Sugita M."/>
            <person name="Sumikawa N."/>
            <person name="Tanurdzic M."/>
            <person name="Theissen G."/>
            <person name="Ulvskov P."/>
            <person name="Wakazuki S."/>
            <person name="Weng J.K."/>
            <person name="Willats W.W."/>
            <person name="Wipf D."/>
            <person name="Wolf P.G."/>
            <person name="Yang L."/>
            <person name="Zimmer A.D."/>
            <person name="Zhu Q."/>
            <person name="Mitros T."/>
            <person name="Hellsten U."/>
            <person name="Loque D."/>
            <person name="Otillar R."/>
            <person name="Salamov A."/>
            <person name="Schmutz J."/>
            <person name="Shapiro H."/>
            <person name="Lindquist E."/>
            <person name="Lucas S."/>
            <person name="Rokhsar D."/>
            <person name="Grigoriev I.V."/>
        </authorList>
    </citation>
    <scope>NUCLEOTIDE SEQUENCE [LARGE SCALE GENOMIC DNA]</scope>
</reference>
<dbReference type="EMBL" id="GL377662">
    <property type="protein sequence ID" value="EFJ09516.1"/>
    <property type="molecule type" value="Genomic_DNA"/>
</dbReference>
<dbReference type="Gramene" id="EFJ09516">
    <property type="protein sequence ID" value="EFJ09516"/>
    <property type="gene ID" value="SELMODRAFT_129840"/>
</dbReference>
<dbReference type="AlphaFoldDB" id="D8T1B2"/>
<dbReference type="KEGG" id="smo:SELMODRAFT_129840"/>
<name>D8T1B2_SELML</name>
<accession>D8T1B2</accession>
<feature type="region of interest" description="Disordered" evidence="1">
    <location>
        <begin position="27"/>
        <end position="50"/>
    </location>
</feature>
<evidence type="ECO:0000256" key="1">
    <source>
        <dbReference type="SAM" id="MobiDB-lite"/>
    </source>
</evidence>
<dbReference type="InParanoid" id="D8T1B2"/>
<dbReference type="HOGENOM" id="CLU_3130431_0_0_1"/>
<gene>
    <name evidence="2" type="ORF">SELMODRAFT_129840</name>
</gene>
<evidence type="ECO:0000313" key="3">
    <source>
        <dbReference type="Proteomes" id="UP000001514"/>
    </source>
</evidence>